<dbReference type="InterPro" id="IPR012724">
    <property type="entry name" value="DnaJ"/>
</dbReference>
<name>A0ABS2WQ66_9BACT</name>
<feature type="binding site" evidence="9">
    <location>
        <position position="206"/>
    </location>
    <ligand>
        <name>Zn(2+)</name>
        <dbReference type="ChEBI" id="CHEBI:29105"/>
        <label>1</label>
    </ligand>
</feature>
<dbReference type="InterPro" id="IPR001623">
    <property type="entry name" value="DnaJ_domain"/>
</dbReference>
<feature type="binding site" evidence="9">
    <location>
        <position position="192"/>
    </location>
    <ligand>
        <name>Zn(2+)</name>
        <dbReference type="ChEBI" id="CHEBI:29105"/>
        <label>2</label>
    </ligand>
</feature>
<organism evidence="13 14">
    <name type="scientific">Sulfurospirillum tamanense</name>
    <dbReference type="NCBI Taxonomy" id="2813362"/>
    <lineage>
        <taxon>Bacteria</taxon>
        <taxon>Pseudomonadati</taxon>
        <taxon>Campylobacterota</taxon>
        <taxon>Epsilonproteobacteria</taxon>
        <taxon>Campylobacterales</taxon>
        <taxon>Sulfurospirillaceae</taxon>
        <taxon>Sulfurospirillum</taxon>
    </lineage>
</organism>
<comment type="subcellular location">
    <subcellularLocation>
        <location evidence="9">Cytoplasm</location>
    </subcellularLocation>
</comment>
<dbReference type="InterPro" id="IPR018253">
    <property type="entry name" value="DnaJ_domain_CS"/>
</dbReference>
<evidence type="ECO:0000313" key="13">
    <source>
        <dbReference type="EMBL" id="MBN2963660.1"/>
    </source>
</evidence>
<evidence type="ECO:0000256" key="3">
    <source>
        <dbReference type="ARBA" id="ARBA00022723"/>
    </source>
</evidence>
<feature type="repeat" description="CXXCXGXG motif" evidence="9">
    <location>
        <begin position="203"/>
        <end position="210"/>
    </location>
</feature>
<keyword evidence="4 9" id="KW-0677">Repeat</keyword>
<dbReference type="PANTHER" id="PTHR43096:SF48">
    <property type="entry name" value="CHAPERONE PROTEIN DNAJ"/>
    <property type="match status" value="1"/>
</dbReference>
<evidence type="ECO:0000313" key="14">
    <source>
        <dbReference type="Proteomes" id="UP000703590"/>
    </source>
</evidence>
<dbReference type="NCBIfam" id="NF008035">
    <property type="entry name" value="PRK10767.1"/>
    <property type="match status" value="1"/>
</dbReference>
<dbReference type="SUPFAM" id="SSF49493">
    <property type="entry name" value="HSP40/DnaJ peptide-binding domain"/>
    <property type="match status" value="2"/>
</dbReference>
<evidence type="ECO:0000256" key="10">
    <source>
        <dbReference type="PROSITE-ProRule" id="PRU00546"/>
    </source>
</evidence>
<dbReference type="SMART" id="SM00271">
    <property type="entry name" value="DnaJ"/>
    <property type="match status" value="1"/>
</dbReference>
<evidence type="ECO:0000256" key="7">
    <source>
        <dbReference type="ARBA" id="ARBA00023016"/>
    </source>
</evidence>
<dbReference type="InterPro" id="IPR036410">
    <property type="entry name" value="HSP_DnaJ_Cys-rich_dom_sf"/>
</dbReference>
<comment type="cofactor">
    <cofactor evidence="9">
        <name>Zn(2+)</name>
        <dbReference type="ChEBI" id="CHEBI:29105"/>
    </cofactor>
    <text evidence="9">Binds 2 Zn(2+) ions per monomer.</text>
</comment>
<dbReference type="CDD" id="cd06257">
    <property type="entry name" value="DnaJ"/>
    <property type="match status" value="1"/>
</dbReference>
<feature type="repeat" description="CXXCXGXG motif" evidence="9">
    <location>
        <begin position="167"/>
        <end position="174"/>
    </location>
</feature>
<dbReference type="Pfam" id="PF00684">
    <property type="entry name" value="DnaJ_CXXCXGXG"/>
    <property type="match status" value="1"/>
</dbReference>
<gene>
    <name evidence="9 13" type="primary">dnaJ</name>
    <name evidence="13" type="ORF">JWV37_02615</name>
</gene>
<protein>
    <recommendedName>
        <fullName evidence="9">Chaperone protein DnaJ</fullName>
    </recommendedName>
</protein>
<evidence type="ECO:0000256" key="6">
    <source>
        <dbReference type="ARBA" id="ARBA00022833"/>
    </source>
</evidence>
<dbReference type="Proteomes" id="UP000703590">
    <property type="component" value="Unassembled WGS sequence"/>
</dbReference>
<dbReference type="PANTHER" id="PTHR43096">
    <property type="entry name" value="DNAJ HOMOLOG 1, MITOCHONDRIAL-RELATED"/>
    <property type="match status" value="1"/>
</dbReference>
<dbReference type="CDD" id="cd10747">
    <property type="entry name" value="DnaJ_C"/>
    <property type="match status" value="1"/>
</dbReference>
<comment type="domain">
    <text evidence="9">The J domain is necessary and sufficient to stimulate DnaK ATPase activity. Zinc center 1 plays an important role in the autonomous, DnaK-independent chaperone activity of DnaJ. Zinc center 2 is essential for interaction with DnaK and for DnaJ activity.</text>
</comment>
<reference evidence="13 14" key="3">
    <citation type="submission" date="2021-02" db="EMBL/GenBank/DDBJ databases">
        <authorList>
            <person name="Merkel A.Y."/>
        </authorList>
    </citation>
    <scope>NUCLEOTIDE SEQUENCE [LARGE SCALE GENOMIC DNA]</scope>
    <source>
        <strain evidence="13 14">T05b</strain>
    </source>
</reference>
<feature type="domain" description="J" evidence="11">
    <location>
        <begin position="4"/>
        <end position="69"/>
    </location>
</feature>
<keyword evidence="2 9" id="KW-0235">DNA replication</keyword>
<keyword evidence="3 9" id="KW-0479">Metal-binding</keyword>
<feature type="domain" description="CR-type" evidence="12">
    <location>
        <begin position="138"/>
        <end position="215"/>
    </location>
</feature>
<proteinExistence type="inferred from homology"/>
<dbReference type="SUPFAM" id="SSF46565">
    <property type="entry name" value="Chaperone J-domain"/>
    <property type="match status" value="1"/>
</dbReference>
<dbReference type="InterPro" id="IPR008971">
    <property type="entry name" value="HSP40/DnaJ_pept-bd"/>
</dbReference>
<feature type="binding site" evidence="9">
    <location>
        <position position="203"/>
    </location>
    <ligand>
        <name>Zn(2+)</name>
        <dbReference type="ChEBI" id="CHEBI:29105"/>
        <label>1</label>
    </ligand>
</feature>
<keyword evidence="14" id="KW-1185">Reference proteome</keyword>
<reference evidence="13 14" key="2">
    <citation type="submission" date="2021-02" db="EMBL/GenBank/DDBJ databases">
        <title>Sulfurospirillum tamanensis sp. nov.</title>
        <authorList>
            <person name="Frolova A."/>
            <person name="Merkel A."/>
            <person name="Slobodkin A."/>
        </authorList>
    </citation>
    <scope>NUCLEOTIDE SEQUENCE [LARGE SCALE GENOMIC DNA]</scope>
    <source>
        <strain evidence="13 14">T05b</strain>
    </source>
</reference>
<dbReference type="Gene3D" id="1.10.287.110">
    <property type="entry name" value="DnaJ domain"/>
    <property type="match status" value="1"/>
</dbReference>
<keyword evidence="1 9" id="KW-0963">Cytoplasm</keyword>
<dbReference type="InterPro" id="IPR001305">
    <property type="entry name" value="HSP_DnaJ_Cys-rich_dom"/>
</dbReference>
<sequence length="376" mass="42494">MELDYYEILEISRDADGATIKKAYRKLAMKFHPDQNQGDKQAEEKFKQINEAYQVLSDTQKRSVYDRYGKAGLERQGFSNYSEQNYEDIMDDLGSIFESVFGGGFSGFGTQGRRQKPRKYTLDLETSLTLDFNEAVFGCTKEVTYRTKAPCNTCEGTGSKDKKRSTCKECGGKGQVFFRQGFMTYSQTCGACQGTGETVTNPCQVCHGKGFSEKEATITVDIPEGIDSGNRIRAAQKGNVDEEGRKGDLYVHIQVKEDDHFVRHNDDIYIEVPVFFTQAVLGETLTIPTLRGEKELKLPAGAKDKQQFLFEGEGVQNVHTRRKGNLVAQISLRYPKKLTEKQTELLQELQASFGYESTPHEKSFEGVFDKIKNWFS</sequence>
<dbReference type="RefSeq" id="WP_205458095.1">
    <property type="nucleotide sequence ID" value="NZ_JAFHKK010000003.1"/>
</dbReference>
<dbReference type="PROSITE" id="PS00636">
    <property type="entry name" value="DNAJ_1"/>
    <property type="match status" value="1"/>
</dbReference>
<evidence type="ECO:0000256" key="1">
    <source>
        <dbReference type="ARBA" id="ARBA00022490"/>
    </source>
</evidence>
<dbReference type="Gene3D" id="2.10.230.10">
    <property type="entry name" value="Heat shock protein DnaJ, cysteine-rich domain"/>
    <property type="match status" value="1"/>
</dbReference>
<comment type="subunit">
    <text evidence="9">Homodimer.</text>
</comment>
<comment type="caution">
    <text evidence="13">The sequence shown here is derived from an EMBL/GenBank/DDBJ whole genome shotgun (WGS) entry which is preliminary data.</text>
</comment>
<dbReference type="HAMAP" id="MF_01152">
    <property type="entry name" value="DnaJ"/>
    <property type="match status" value="1"/>
</dbReference>
<reference evidence="14" key="1">
    <citation type="submission" date="2021-02" db="EMBL/GenBank/DDBJ databases">
        <title>Sulfurospirillum tamanensis sp. nov.</title>
        <authorList>
            <person name="Merkel A.Y."/>
        </authorList>
    </citation>
    <scope>NUCLEOTIDE SEQUENCE [LARGE SCALE GENOMIC DNA]</scope>
    <source>
        <strain evidence="14">T05b</strain>
    </source>
</reference>
<dbReference type="Pfam" id="PF01556">
    <property type="entry name" value="DnaJ_C"/>
    <property type="match status" value="1"/>
</dbReference>
<feature type="binding site" evidence="9">
    <location>
        <position position="151"/>
    </location>
    <ligand>
        <name>Zn(2+)</name>
        <dbReference type="ChEBI" id="CHEBI:29105"/>
        <label>1</label>
    </ligand>
</feature>
<evidence type="ECO:0000256" key="8">
    <source>
        <dbReference type="ARBA" id="ARBA00023186"/>
    </source>
</evidence>
<feature type="binding site" evidence="9">
    <location>
        <position position="189"/>
    </location>
    <ligand>
        <name>Zn(2+)</name>
        <dbReference type="ChEBI" id="CHEBI:29105"/>
        <label>2</label>
    </ligand>
</feature>
<feature type="binding site" evidence="9">
    <location>
        <position position="154"/>
    </location>
    <ligand>
        <name>Zn(2+)</name>
        <dbReference type="ChEBI" id="CHEBI:29105"/>
        <label>1</label>
    </ligand>
</feature>
<dbReference type="InterPro" id="IPR002939">
    <property type="entry name" value="DnaJ_C"/>
</dbReference>
<dbReference type="CDD" id="cd10719">
    <property type="entry name" value="DnaJ_zf"/>
    <property type="match status" value="1"/>
</dbReference>
<feature type="zinc finger region" description="CR-type" evidence="10">
    <location>
        <begin position="138"/>
        <end position="215"/>
    </location>
</feature>
<dbReference type="Gene3D" id="2.60.260.20">
    <property type="entry name" value="Urease metallochaperone UreE, N-terminal domain"/>
    <property type="match status" value="2"/>
</dbReference>
<dbReference type="InterPro" id="IPR036869">
    <property type="entry name" value="J_dom_sf"/>
</dbReference>
<evidence type="ECO:0000259" key="12">
    <source>
        <dbReference type="PROSITE" id="PS51188"/>
    </source>
</evidence>
<feature type="binding site" evidence="9">
    <location>
        <position position="167"/>
    </location>
    <ligand>
        <name>Zn(2+)</name>
        <dbReference type="ChEBI" id="CHEBI:29105"/>
        <label>2</label>
    </ligand>
</feature>
<accession>A0ABS2WQ66</accession>
<keyword evidence="6 9" id="KW-0862">Zinc</keyword>
<comment type="similarity">
    <text evidence="9">Belongs to the DnaJ family.</text>
</comment>
<evidence type="ECO:0000256" key="4">
    <source>
        <dbReference type="ARBA" id="ARBA00022737"/>
    </source>
</evidence>
<dbReference type="SUPFAM" id="SSF57938">
    <property type="entry name" value="DnaJ/Hsp40 cysteine-rich domain"/>
    <property type="match status" value="1"/>
</dbReference>
<feature type="repeat" description="CXXCXGXG motif" evidence="9">
    <location>
        <begin position="189"/>
        <end position="196"/>
    </location>
</feature>
<comment type="function">
    <text evidence="9">Participates actively in the response to hyperosmotic and heat shock by preventing the aggregation of stress-denatured proteins and by disaggregating proteins, also in an autonomous, DnaK-independent fashion. Unfolded proteins bind initially to DnaJ; upon interaction with the DnaJ-bound protein, DnaK hydrolyzes its bound ATP, resulting in the formation of a stable complex. GrpE releases ADP from DnaK; ATP binding to DnaK triggers the release of the substrate protein, thus completing the reaction cycle. Several rounds of ATP-dependent interactions between DnaJ, DnaK and GrpE are required for fully efficient folding. Also involved, together with DnaK and GrpE, in the DNA replication of plasmids through activation of initiation proteins.</text>
</comment>
<evidence type="ECO:0000256" key="5">
    <source>
        <dbReference type="ARBA" id="ARBA00022771"/>
    </source>
</evidence>
<dbReference type="PROSITE" id="PS50076">
    <property type="entry name" value="DNAJ_2"/>
    <property type="match status" value="1"/>
</dbReference>
<keyword evidence="7 9" id="KW-0346">Stress response</keyword>
<dbReference type="EMBL" id="JAFHKK010000003">
    <property type="protein sequence ID" value="MBN2963660.1"/>
    <property type="molecule type" value="Genomic_DNA"/>
</dbReference>
<evidence type="ECO:0000256" key="9">
    <source>
        <dbReference type="HAMAP-Rule" id="MF_01152"/>
    </source>
</evidence>
<evidence type="ECO:0000259" key="11">
    <source>
        <dbReference type="PROSITE" id="PS50076"/>
    </source>
</evidence>
<feature type="repeat" description="CXXCXGXG motif" evidence="9">
    <location>
        <begin position="151"/>
        <end position="158"/>
    </location>
</feature>
<feature type="binding site" evidence="9">
    <location>
        <position position="170"/>
    </location>
    <ligand>
        <name>Zn(2+)</name>
        <dbReference type="ChEBI" id="CHEBI:29105"/>
        <label>2</label>
    </ligand>
</feature>
<dbReference type="Pfam" id="PF00226">
    <property type="entry name" value="DnaJ"/>
    <property type="match status" value="1"/>
</dbReference>
<dbReference type="PROSITE" id="PS51188">
    <property type="entry name" value="ZF_CR"/>
    <property type="match status" value="1"/>
</dbReference>
<keyword evidence="8 9" id="KW-0143">Chaperone</keyword>
<dbReference type="NCBIfam" id="TIGR02349">
    <property type="entry name" value="DnaJ_bact"/>
    <property type="match status" value="1"/>
</dbReference>
<evidence type="ECO:0000256" key="2">
    <source>
        <dbReference type="ARBA" id="ARBA00022705"/>
    </source>
</evidence>
<dbReference type="PRINTS" id="PR00625">
    <property type="entry name" value="JDOMAIN"/>
</dbReference>
<keyword evidence="5 9" id="KW-0863">Zinc-finger</keyword>